<dbReference type="EMBL" id="PFET01000010">
    <property type="protein sequence ID" value="PJE75760.1"/>
    <property type="molecule type" value="Genomic_DNA"/>
</dbReference>
<dbReference type="Proteomes" id="UP000231152">
    <property type="component" value="Unassembled WGS sequence"/>
</dbReference>
<comment type="similarity">
    <text evidence="1">Belongs to the leucine-binding protein family.</text>
</comment>
<dbReference type="CDD" id="cd19984">
    <property type="entry name" value="PBP1_ABC_ligand_binding-like"/>
    <property type="match status" value="1"/>
</dbReference>
<dbReference type="AlphaFoldDB" id="A0A2M8LE85"/>
<name>A0A2M8LE85_9BACT</name>
<evidence type="ECO:0000259" key="6">
    <source>
        <dbReference type="Pfam" id="PF13458"/>
    </source>
</evidence>
<evidence type="ECO:0000256" key="5">
    <source>
        <dbReference type="SAM" id="Phobius"/>
    </source>
</evidence>
<evidence type="ECO:0000256" key="1">
    <source>
        <dbReference type="ARBA" id="ARBA00010062"/>
    </source>
</evidence>
<evidence type="ECO:0000256" key="4">
    <source>
        <dbReference type="ARBA" id="ARBA00022970"/>
    </source>
</evidence>
<dbReference type="GO" id="GO:0006865">
    <property type="term" value="P:amino acid transport"/>
    <property type="evidence" value="ECO:0007669"/>
    <property type="project" value="UniProtKB-KW"/>
</dbReference>
<dbReference type="InterPro" id="IPR028081">
    <property type="entry name" value="Leu-bd"/>
</dbReference>
<evidence type="ECO:0000313" key="7">
    <source>
        <dbReference type="EMBL" id="PJE75760.1"/>
    </source>
</evidence>
<dbReference type="SUPFAM" id="SSF53822">
    <property type="entry name" value="Periplasmic binding protein-like I"/>
    <property type="match status" value="1"/>
</dbReference>
<dbReference type="PRINTS" id="PR00337">
    <property type="entry name" value="LEUILEVALBP"/>
</dbReference>
<dbReference type="PANTHER" id="PTHR30483:SF6">
    <property type="entry name" value="PERIPLASMIC BINDING PROTEIN OF ABC TRANSPORTER FOR NATURAL AMINO ACIDS"/>
    <property type="match status" value="1"/>
</dbReference>
<evidence type="ECO:0000256" key="3">
    <source>
        <dbReference type="ARBA" id="ARBA00022729"/>
    </source>
</evidence>
<dbReference type="InterPro" id="IPR051010">
    <property type="entry name" value="BCAA_transport"/>
</dbReference>
<feature type="transmembrane region" description="Helical" evidence="5">
    <location>
        <begin position="7"/>
        <end position="25"/>
    </location>
</feature>
<protein>
    <recommendedName>
        <fullName evidence="6">Leucine-binding protein domain-containing protein</fullName>
    </recommendedName>
</protein>
<keyword evidence="5" id="KW-0812">Transmembrane</keyword>
<gene>
    <name evidence="7" type="ORF">COV04_03295</name>
</gene>
<feature type="domain" description="Leucine-binding protein" evidence="6">
    <location>
        <begin position="39"/>
        <end position="363"/>
    </location>
</feature>
<keyword evidence="5" id="KW-1133">Transmembrane helix</keyword>
<sequence>MNTASKYLTGVVVALVVVWSGYTIYQQQLLPKQTVPAGPVKIGWIGPLSGGAASYGESIKRGVEMAAKEVNPGTVEIVYEDTKCEAADAVNAMTKLVTVDHVSAIVGEVCSGATLAAAPIANQNKVVMISPSSTSPKLSDAGAYIFRTIPSDTLQGSFGAQIVYDHGLRKLAVLYSNEEYGIGFNDVVTAKFKDLGGEVVANEAFGRDDVDMRTQITKIRDTKPDAIYIIVNNPDSAVAALKQLKELGLNAALFGSEGLKSPDVLKAGSAAEGLTVTSVSSGSSGFVDRHRAEYDGADPGPFAAQGYDAMRAINLTILGGARTGEEIEKALRTTSFDGASGHISFDEQGDVSGGYNVLTVKNGAYVPVN</sequence>
<reference evidence="7 8" key="1">
    <citation type="submission" date="2017-09" db="EMBL/GenBank/DDBJ databases">
        <title>Depth-based differentiation of microbial function through sediment-hosted aquifers and enrichment of novel symbionts in the deep terrestrial subsurface.</title>
        <authorList>
            <person name="Probst A.J."/>
            <person name="Ladd B."/>
            <person name="Jarett J.K."/>
            <person name="Geller-Mcgrath D.E."/>
            <person name="Sieber C.M."/>
            <person name="Emerson J.B."/>
            <person name="Anantharaman K."/>
            <person name="Thomas B.C."/>
            <person name="Malmstrom R."/>
            <person name="Stieglmeier M."/>
            <person name="Klingl A."/>
            <person name="Woyke T."/>
            <person name="Ryan C.M."/>
            <person name="Banfield J.F."/>
        </authorList>
    </citation>
    <scope>NUCLEOTIDE SEQUENCE [LARGE SCALE GENOMIC DNA]</scope>
    <source>
        <strain evidence="7">CG10_big_fil_rev_8_21_14_0_10_48_11</strain>
    </source>
</reference>
<accession>A0A2M8LE85</accession>
<dbReference type="InterPro" id="IPR000709">
    <property type="entry name" value="Leu_Ile_Val-bd"/>
</dbReference>
<keyword evidence="5" id="KW-0472">Membrane</keyword>
<organism evidence="7 8">
    <name type="scientific">Candidatus Uhrbacteria bacterium CG10_big_fil_rev_8_21_14_0_10_48_11</name>
    <dbReference type="NCBI Taxonomy" id="1975037"/>
    <lineage>
        <taxon>Bacteria</taxon>
        <taxon>Candidatus Uhriibacteriota</taxon>
    </lineage>
</organism>
<keyword evidence="2" id="KW-0813">Transport</keyword>
<evidence type="ECO:0000256" key="2">
    <source>
        <dbReference type="ARBA" id="ARBA00022448"/>
    </source>
</evidence>
<dbReference type="PANTHER" id="PTHR30483">
    <property type="entry name" value="LEUCINE-SPECIFIC-BINDING PROTEIN"/>
    <property type="match status" value="1"/>
</dbReference>
<dbReference type="Gene3D" id="3.40.50.2300">
    <property type="match status" value="2"/>
</dbReference>
<dbReference type="Pfam" id="PF13458">
    <property type="entry name" value="Peripla_BP_6"/>
    <property type="match status" value="1"/>
</dbReference>
<evidence type="ECO:0000313" key="8">
    <source>
        <dbReference type="Proteomes" id="UP000231152"/>
    </source>
</evidence>
<keyword evidence="4" id="KW-0029">Amino-acid transport</keyword>
<keyword evidence="3" id="KW-0732">Signal</keyword>
<dbReference type="InterPro" id="IPR028082">
    <property type="entry name" value="Peripla_BP_I"/>
</dbReference>
<comment type="caution">
    <text evidence="7">The sequence shown here is derived from an EMBL/GenBank/DDBJ whole genome shotgun (WGS) entry which is preliminary data.</text>
</comment>
<proteinExistence type="inferred from homology"/>